<dbReference type="EC" id="2.4.-.-" evidence="4"/>
<dbReference type="InterPro" id="IPR050194">
    <property type="entry name" value="Glycosyltransferase_grp1"/>
</dbReference>
<feature type="domain" description="Glycosyltransferase subfamily 4-like N-terminal" evidence="3">
    <location>
        <begin position="15"/>
        <end position="194"/>
    </location>
</feature>
<dbReference type="InterPro" id="IPR029044">
    <property type="entry name" value="Nucleotide-diphossugar_trans"/>
</dbReference>
<dbReference type="InterPro" id="IPR001296">
    <property type="entry name" value="Glyco_trans_1"/>
</dbReference>
<organism evidence="4 5">
    <name type="scientific">Celerinatantimonas yamalensis</name>
    <dbReference type="NCBI Taxonomy" id="559956"/>
    <lineage>
        <taxon>Bacteria</taxon>
        <taxon>Pseudomonadati</taxon>
        <taxon>Pseudomonadota</taxon>
        <taxon>Gammaproteobacteria</taxon>
        <taxon>Celerinatantimonadaceae</taxon>
        <taxon>Celerinatantimonas</taxon>
    </lineage>
</organism>
<name>A0ABW9G996_9GAMM</name>
<dbReference type="Pfam" id="PF00535">
    <property type="entry name" value="Glycos_transf_2"/>
    <property type="match status" value="1"/>
</dbReference>
<keyword evidence="4" id="KW-0328">Glycosyltransferase</keyword>
<dbReference type="Gene3D" id="3.90.550.10">
    <property type="entry name" value="Spore Coat Polysaccharide Biosynthesis Protein SpsA, Chain A"/>
    <property type="match status" value="1"/>
</dbReference>
<dbReference type="InterPro" id="IPR028098">
    <property type="entry name" value="Glyco_trans_4-like_N"/>
</dbReference>
<dbReference type="Gene3D" id="3.40.50.2000">
    <property type="entry name" value="Glycogen Phosphorylase B"/>
    <property type="match status" value="2"/>
</dbReference>
<protein>
    <submittedName>
        <fullName evidence="4">Glycosyltransferase</fullName>
        <ecNumber evidence="4">2.4.-.-</ecNumber>
    </submittedName>
</protein>
<comment type="caution">
    <text evidence="4">The sequence shown here is derived from an EMBL/GenBank/DDBJ whole genome shotgun (WGS) entry which is preliminary data.</text>
</comment>
<feature type="domain" description="Glycosyl transferase family 1" evidence="1">
    <location>
        <begin position="214"/>
        <end position="369"/>
    </location>
</feature>
<dbReference type="InterPro" id="IPR001173">
    <property type="entry name" value="Glyco_trans_2-like"/>
</dbReference>
<dbReference type="PANTHER" id="PTHR45947:SF3">
    <property type="entry name" value="SULFOQUINOVOSYL TRANSFERASE SQD2"/>
    <property type="match status" value="1"/>
</dbReference>
<dbReference type="Proteomes" id="UP001629953">
    <property type="component" value="Unassembled WGS sequence"/>
</dbReference>
<feature type="domain" description="Glycosyltransferase 2-like" evidence="2">
    <location>
        <begin position="408"/>
        <end position="554"/>
    </location>
</feature>
<dbReference type="Pfam" id="PF00534">
    <property type="entry name" value="Glycos_transf_1"/>
    <property type="match status" value="1"/>
</dbReference>
<dbReference type="SUPFAM" id="SSF53448">
    <property type="entry name" value="Nucleotide-diphospho-sugar transferases"/>
    <property type="match status" value="1"/>
</dbReference>
<keyword evidence="4" id="KW-0808">Transferase</keyword>
<evidence type="ECO:0000313" key="4">
    <source>
        <dbReference type="EMBL" id="MFM2485984.1"/>
    </source>
</evidence>
<proteinExistence type="predicted"/>
<sequence length="645" mass="71820">MRIALFTDSFYPELGGIQDSVLLTSRALGERGHQVMIFAPSAPARDFQLAGLPTQEIDLGDNVTICRLCSVRVPSSTGQSRLLVPTGRRWRQLRDFKPDIIHTHTFLGAGWEALRASRRLNVPIVGTNHWAIGEFGSYTPFSADFFSHTSVKWVTRYYNHCLRVSGPSQSVLDEMLSFGLSVPSQVVSNPIDTHLFKPVDGATKASYKQQFGFTDQTICYAGRLANEKNIDVLIRALAIVVEELPNAMLVLAGHGSARESLYKLAQSLGIAERVKFLGTLNKAELAKVYQGADTFAIASTSETQSMVLLQAMSCGLPAVGAHWRALPEYIDGQSGFTAPPGDAKAFAHQLLKLLSQPELRAQMGEYATHKTQQFSIDRVTCTWEQIYTDALTPRYINSYDRSTVMKLSLIIPAYNEERYLAQCLTYACAEMAKYAHLGLFEIIVIDNASTDRTAEVASTFAGVRVVYEPNKGLTCARQRGLEEAQGEILAFIDADTRMPSGWVPRVLDAYAADNNLTCISGPYRYYDLPIVQRWLVKAYWSMLARPTYWFTRYMAVGGNFAASKAALLAIGGFDTSIAFYGEDTDIARRLHKKGRVLFDMKLVMETSARRLREEGFLATAAHYVANFVSEVIRKKPSTTEYRDIR</sequence>
<keyword evidence="5" id="KW-1185">Reference proteome</keyword>
<accession>A0ABW9G996</accession>
<dbReference type="CDD" id="cd00761">
    <property type="entry name" value="Glyco_tranf_GTA_type"/>
    <property type="match status" value="1"/>
</dbReference>
<dbReference type="GO" id="GO:0016757">
    <property type="term" value="F:glycosyltransferase activity"/>
    <property type="evidence" value="ECO:0007669"/>
    <property type="project" value="UniProtKB-KW"/>
</dbReference>
<dbReference type="EMBL" id="JBEQCT010000006">
    <property type="protein sequence ID" value="MFM2485984.1"/>
    <property type="molecule type" value="Genomic_DNA"/>
</dbReference>
<dbReference type="Pfam" id="PF13439">
    <property type="entry name" value="Glyco_transf_4"/>
    <property type="match status" value="1"/>
</dbReference>
<reference evidence="4 5" key="1">
    <citation type="journal article" date="2013" name="Int. J. Syst. Evol. Microbiol.">
        <title>Celerinatantimonas yamalensis sp. nov., a cold-adapted diazotrophic bacterium from a cold permafrost brine.</title>
        <authorList>
            <person name="Shcherbakova V."/>
            <person name="Chuvilskaya N."/>
            <person name="Rivkina E."/>
            <person name="Demidov N."/>
            <person name="Uchaeva V."/>
            <person name="Suetin S."/>
            <person name="Suzina N."/>
            <person name="Gilichinsky D."/>
        </authorList>
    </citation>
    <scope>NUCLEOTIDE SEQUENCE [LARGE SCALE GENOMIC DNA]</scope>
    <source>
        <strain evidence="4 5">C7</strain>
    </source>
</reference>
<evidence type="ECO:0000259" key="3">
    <source>
        <dbReference type="Pfam" id="PF13439"/>
    </source>
</evidence>
<gene>
    <name evidence="4" type="ORF">ABUE30_13110</name>
</gene>
<dbReference type="PANTHER" id="PTHR45947">
    <property type="entry name" value="SULFOQUINOVOSYL TRANSFERASE SQD2"/>
    <property type="match status" value="1"/>
</dbReference>
<evidence type="ECO:0000259" key="1">
    <source>
        <dbReference type="Pfam" id="PF00534"/>
    </source>
</evidence>
<evidence type="ECO:0000313" key="5">
    <source>
        <dbReference type="Proteomes" id="UP001629953"/>
    </source>
</evidence>
<dbReference type="RefSeq" id="WP_408624243.1">
    <property type="nucleotide sequence ID" value="NZ_JBEQCT010000006.1"/>
</dbReference>
<evidence type="ECO:0000259" key="2">
    <source>
        <dbReference type="Pfam" id="PF00535"/>
    </source>
</evidence>
<dbReference type="SUPFAM" id="SSF53756">
    <property type="entry name" value="UDP-Glycosyltransferase/glycogen phosphorylase"/>
    <property type="match status" value="1"/>
</dbReference>